<feature type="transmembrane region" description="Helical" evidence="1">
    <location>
        <begin position="28"/>
        <end position="47"/>
    </location>
</feature>
<dbReference type="EMBL" id="BLAY01000009">
    <property type="protein sequence ID" value="GET36169.1"/>
    <property type="molecule type" value="Genomic_DNA"/>
</dbReference>
<feature type="transmembrane region" description="Helical" evidence="1">
    <location>
        <begin position="67"/>
        <end position="87"/>
    </location>
</feature>
<sequence length="151" mass="16561">MRSAQKVGQEATPNQGFPLVALKKIRGGFLLVLGFMLSPLSWWNDIFFNLPIAYGFGYVCSWVSPDLFLPCAIAGYWISCIAGIILMQVGAVEIFQNIPKERNFKKDLLTGIASSTVYTLVILALIQFKIIDTAAILSGINIQIPLPGQPL</sequence>
<dbReference type="Pfam" id="PF25937">
    <property type="entry name" value="DUF7980"/>
    <property type="match status" value="1"/>
</dbReference>
<evidence type="ECO:0000313" key="2">
    <source>
        <dbReference type="EMBL" id="GET36169.1"/>
    </source>
</evidence>
<dbReference type="AlphaFoldDB" id="A0AAV3X2C0"/>
<gene>
    <name evidence="2" type="ORF">MiSe_09170</name>
</gene>
<dbReference type="Proteomes" id="UP001050975">
    <property type="component" value="Unassembled WGS sequence"/>
</dbReference>
<protein>
    <submittedName>
        <fullName evidence="2">Uncharacterized protein</fullName>
    </submittedName>
</protein>
<organism evidence="2 3">
    <name type="scientific">Microseira wollei NIES-4236</name>
    <dbReference type="NCBI Taxonomy" id="2530354"/>
    <lineage>
        <taxon>Bacteria</taxon>
        <taxon>Bacillati</taxon>
        <taxon>Cyanobacteriota</taxon>
        <taxon>Cyanophyceae</taxon>
        <taxon>Oscillatoriophycideae</taxon>
        <taxon>Aerosakkonematales</taxon>
        <taxon>Aerosakkonemataceae</taxon>
        <taxon>Microseira</taxon>
    </lineage>
</organism>
<comment type="caution">
    <text evidence="2">The sequence shown here is derived from an EMBL/GenBank/DDBJ whole genome shotgun (WGS) entry which is preliminary data.</text>
</comment>
<evidence type="ECO:0000256" key="1">
    <source>
        <dbReference type="SAM" id="Phobius"/>
    </source>
</evidence>
<keyword evidence="1" id="KW-0472">Membrane</keyword>
<keyword evidence="1" id="KW-0812">Transmembrane</keyword>
<dbReference type="RefSeq" id="WP_226575364.1">
    <property type="nucleotide sequence ID" value="NZ_BLAY01000009.1"/>
</dbReference>
<feature type="transmembrane region" description="Helical" evidence="1">
    <location>
        <begin position="108"/>
        <end position="128"/>
    </location>
</feature>
<evidence type="ECO:0000313" key="3">
    <source>
        <dbReference type="Proteomes" id="UP001050975"/>
    </source>
</evidence>
<dbReference type="InterPro" id="IPR058286">
    <property type="entry name" value="DUF7980"/>
</dbReference>
<keyword evidence="3" id="KW-1185">Reference proteome</keyword>
<name>A0AAV3X2C0_9CYAN</name>
<keyword evidence="1" id="KW-1133">Transmembrane helix</keyword>
<proteinExistence type="predicted"/>
<accession>A0AAV3X2C0</accession>
<reference evidence="2" key="1">
    <citation type="submission" date="2019-10" db="EMBL/GenBank/DDBJ databases">
        <title>Draft genome sequece of Microseira wollei NIES-4236.</title>
        <authorList>
            <person name="Yamaguchi H."/>
            <person name="Suzuki S."/>
            <person name="Kawachi M."/>
        </authorList>
    </citation>
    <scope>NUCLEOTIDE SEQUENCE</scope>
    <source>
        <strain evidence="2">NIES-4236</strain>
    </source>
</reference>